<protein>
    <submittedName>
        <fullName evidence="1">Uncharacterized protein</fullName>
    </submittedName>
</protein>
<comment type="caution">
    <text evidence="1">The sequence shown here is derived from an EMBL/GenBank/DDBJ whole genome shotgun (WGS) entry which is preliminary data.</text>
</comment>
<dbReference type="AlphaFoldDB" id="A0A7J0GD16"/>
<dbReference type="EMBL" id="BJWL01000020">
    <property type="protein sequence ID" value="GFZ08690.1"/>
    <property type="molecule type" value="Genomic_DNA"/>
</dbReference>
<sequence>MLVLAKPQPSSTWWVSFPQTPLTTTLISRAEGSKGETFYLWRKLSPRVLIDFLDGPSMTVCSLPWIRNFDEFSKGYFGFRVVLVHPWVADDQVYISFAFPGRFLHHRCFDSRSGRSLSECFPGSVLNLRPLNPMVFEIAIGRWRGFLARW</sequence>
<evidence type="ECO:0000313" key="2">
    <source>
        <dbReference type="Proteomes" id="UP000585474"/>
    </source>
</evidence>
<name>A0A7J0GD16_9ERIC</name>
<accession>A0A7J0GD16</accession>
<keyword evidence="2" id="KW-1185">Reference proteome</keyword>
<gene>
    <name evidence="1" type="ORF">Acr_20g0004980</name>
</gene>
<organism evidence="1 2">
    <name type="scientific">Actinidia rufa</name>
    <dbReference type="NCBI Taxonomy" id="165716"/>
    <lineage>
        <taxon>Eukaryota</taxon>
        <taxon>Viridiplantae</taxon>
        <taxon>Streptophyta</taxon>
        <taxon>Embryophyta</taxon>
        <taxon>Tracheophyta</taxon>
        <taxon>Spermatophyta</taxon>
        <taxon>Magnoliopsida</taxon>
        <taxon>eudicotyledons</taxon>
        <taxon>Gunneridae</taxon>
        <taxon>Pentapetalae</taxon>
        <taxon>asterids</taxon>
        <taxon>Ericales</taxon>
        <taxon>Actinidiaceae</taxon>
        <taxon>Actinidia</taxon>
    </lineage>
</organism>
<proteinExistence type="predicted"/>
<evidence type="ECO:0000313" key="1">
    <source>
        <dbReference type="EMBL" id="GFZ08690.1"/>
    </source>
</evidence>
<dbReference type="Proteomes" id="UP000585474">
    <property type="component" value="Unassembled WGS sequence"/>
</dbReference>
<reference evidence="1 2" key="1">
    <citation type="submission" date="2019-07" db="EMBL/GenBank/DDBJ databases">
        <title>De Novo Assembly of kiwifruit Actinidia rufa.</title>
        <authorList>
            <person name="Sugita-Konishi S."/>
            <person name="Sato K."/>
            <person name="Mori E."/>
            <person name="Abe Y."/>
            <person name="Kisaki G."/>
            <person name="Hamano K."/>
            <person name="Suezawa K."/>
            <person name="Otani M."/>
            <person name="Fukuda T."/>
            <person name="Manabe T."/>
            <person name="Gomi K."/>
            <person name="Tabuchi M."/>
            <person name="Akimitsu K."/>
            <person name="Kataoka I."/>
        </authorList>
    </citation>
    <scope>NUCLEOTIDE SEQUENCE [LARGE SCALE GENOMIC DNA]</scope>
    <source>
        <strain evidence="2">cv. Fuchu</strain>
    </source>
</reference>